<dbReference type="GO" id="GO:0005685">
    <property type="term" value="C:U1 snRNP"/>
    <property type="evidence" value="ECO:0007669"/>
    <property type="project" value="InterPro"/>
</dbReference>
<evidence type="ECO:0000256" key="2">
    <source>
        <dbReference type="SAM" id="MobiDB-lite"/>
    </source>
</evidence>
<dbReference type="PANTHER" id="PTHR12375">
    <property type="entry name" value="RNA-BINDING PROTEIN LUC7-RELATED"/>
    <property type="match status" value="1"/>
</dbReference>
<dbReference type="GO" id="GO:0003729">
    <property type="term" value="F:mRNA binding"/>
    <property type="evidence" value="ECO:0007669"/>
    <property type="project" value="InterPro"/>
</dbReference>
<dbReference type="GeneID" id="100639512"/>
<dbReference type="GO" id="GO:0006376">
    <property type="term" value="P:mRNA splice site recognition"/>
    <property type="evidence" value="ECO:0007669"/>
    <property type="project" value="InterPro"/>
</dbReference>
<feature type="region of interest" description="Disordered" evidence="2">
    <location>
        <begin position="103"/>
        <end position="123"/>
    </location>
</feature>
<reference evidence="3" key="2">
    <citation type="submission" date="2024-06" db="UniProtKB">
        <authorList>
            <consortium name="EnsemblMetazoa"/>
        </authorList>
    </citation>
    <scope>IDENTIFICATION</scope>
</reference>
<name>A0AAN0IKC9_AMPQE</name>
<dbReference type="InterPro" id="IPR004882">
    <property type="entry name" value="Luc7-rel"/>
</dbReference>
<reference evidence="4" key="1">
    <citation type="journal article" date="2010" name="Nature">
        <title>The Amphimedon queenslandica genome and the evolution of animal complexity.</title>
        <authorList>
            <person name="Srivastava M."/>
            <person name="Simakov O."/>
            <person name="Chapman J."/>
            <person name="Fahey B."/>
            <person name="Gauthier M.E."/>
            <person name="Mitros T."/>
            <person name="Richards G.S."/>
            <person name="Conaco C."/>
            <person name="Dacre M."/>
            <person name="Hellsten U."/>
            <person name="Larroux C."/>
            <person name="Putnam N.H."/>
            <person name="Stanke M."/>
            <person name="Adamska M."/>
            <person name="Darling A."/>
            <person name="Degnan S.M."/>
            <person name="Oakley T.H."/>
            <person name="Plachetzki D.C."/>
            <person name="Zhai Y."/>
            <person name="Adamski M."/>
            <person name="Calcino A."/>
            <person name="Cummins S.F."/>
            <person name="Goodstein D.M."/>
            <person name="Harris C."/>
            <person name="Jackson D.J."/>
            <person name="Leys S.P."/>
            <person name="Shu S."/>
            <person name="Woodcroft B.J."/>
            <person name="Vervoort M."/>
            <person name="Kosik K.S."/>
            <person name="Manning G."/>
            <person name="Degnan B.M."/>
            <person name="Rokhsar D.S."/>
        </authorList>
    </citation>
    <scope>NUCLEOTIDE SEQUENCE [LARGE SCALE GENOMIC DNA]</scope>
</reference>
<comment type="similarity">
    <text evidence="1">Belongs to the Luc7 family.</text>
</comment>
<dbReference type="EnsemblMetazoa" id="XM_003391889.2">
    <property type="protein sequence ID" value="XP_003391937.2"/>
    <property type="gene ID" value="LOC100639512"/>
</dbReference>
<evidence type="ECO:0000313" key="4">
    <source>
        <dbReference type="Proteomes" id="UP000007879"/>
    </source>
</evidence>
<proteinExistence type="inferred from homology"/>
<dbReference type="AlphaFoldDB" id="A0AAN0IKC9"/>
<evidence type="ECO:0000313" key="3">
    <source>
        <dbReference type="EnsemblMetazoa" id="XP_003391937.2"/>
    </source>
</evidence>
<accession>A0AAN0IKC9</accession>
<dbReference type="KEGG" id="aqu:100639512"/>
<organism evidence="3 4">
    <name type="scientific">Amphimedon queenslandica</name>
    <name type="common">Sponge</name>
    <dbReference type="NCBI Taxonomy" id="400682"/>
    <lineage>
        <taxon>Eukaryota</taxon>
        <taxon>Metazoa</taxon>
        <taxon>Porifera</taxon>
        <taxon>Demospongiae</taxon>
        <taxon>Heteroscleromorpha</taxon>
        <taxon>Haplosclerida</taxon>
        <taxon>Niphatidae</taxon>
        <taxon>Amphimedon</taxon>
    </lineage>
</organism>
<dbReference type="Proteomes" id="UP000007879">
    <property type="component" value="Unassembled WGS sequence"/>
</dbReference>
<sequence length="123" mass="14438">MASEAAALLDQLMGRNRNVTGDDAVKEEHFSDPEVCKHFLCGFCPSKLFINTRSDIGICDKLHDDHFKEAYDASNEKWQRGYEERFIEYLEKLIRDLDKRVQRGKERLQRSEDANTNVKEQRE</sequence>
<dbReference type="Pfam" id="PF03194">
    <property type="entry name" value="LUC7"/>
    <property type="match status" value="1"/>
</dbReference>
<evidence type="ECO:0000256" key="1">
    <source>
        <dbReference type="ARBA" id="ARBA00005655"/>
    </source>
</evidence>
<protein>
    <submittedName>
        <fullName evidence="3">Uncharacterized protein</fullName>
    </submittedName>
</protein>
<keyword evidence="4" id="KW-1185">Reference proteome</keyword>
<dbReference type="RefSeq" id="XP_003391937.2">
    <property type="nucleotide sequence ID" value="XM_003391889.2"/>
</dbReference>